<name>A0A830BGC1_9LAMI</name>
<dbReference type="Proteomes" id="UP000653305">
    <property type="component" value="Unassembled WGS sequence"/>
</dbReference>
<evidence type="ECO:0000313" key="4">
    <source>
        <dbReference type="Proteomes" id="UP000653305"/>
    </source>
</evidence>
<evidence type="ECO:0000313" key="3">
    <source>
        <dbReference type="EMBL" id="GFP85946.1"/>
    </source>
</evidence>
<reference evidence="3" key="1">
    <citation type="submission" date="2020-07" db="EMBL/GenBank/DDBJ databases">
        <title>Ethylene signaling mediates host invasion by parasitic plants.</title>
        <authorList>
            <person name="Yoshida S."/>
        </authorList>
    </citation>
    <scope>NUCLEOTIDE SEQUENCE</scope>
    <source>
        <strain evidence="3">Okayama</strain>
    </source>
</reference>
<keyword evidence="2" id="KW-0732">Signal</keyword>
<dbReference type="AlphaFoldDB" id="A0A830BGC1"/>
<dbReference type="PANTHER" id="PTHR33935">
    <property type="entry name" value="OS10G0148100 PROTEIN"/>
    <property type="match status" value="1"/>
</dbReference>
<gene>
    <name evidence="3" type="ORF">PHJA_000738400</name>
</gene>
<comment type="caution">
    <text evidence="3">The sequence shown here is derived from an EMBL/GenBank/DDBJ whole genome shotgun (WGS) entry which is preliminary data.</text>
</comment>
<sequence>MRRVDSHCQSFLLLSLLLILFAVNLCSANDKSFEVVGTGECADCKENNFKTSQAFSGLRVTIDCKIKNGDMKRIGSTELDEQGNFKVSIPQDLVENGQKLKHECYAQLHSAAAIPCPAHNGLEASKIIFKSQTNNGKHVFVPTKTLQFSAALCTSKFFWPYFKYPPLPPLKHFGHPWLFPPLPPLYKPKPLPPPVPVYEPPVSKPLPPPAPVYKPEPPTPVYKPKPPTPVYKPEPKPKPPTPVYKPKPKPEPKPPTPVYKPKPKPEPKPKPPAPVYKPKPEPPVVKPPTPVYKPKPPGLQAA</sequence>
<evidence type="ECO:0000256" key="2">
    <source>
        <dbReference type="SAM" id="SignalP"/>
    </source>
</evidence>
<keyword evidence="4" id="KW-1185">Reference proteome</keyword>
<feature type="chain" id="PRO_5032289350" evidence="2">
    <location>
        <begin position="29"/>
        <end position="302"/>
    </location>
</feature>
<protein>
    <submittedName>
        <fullName evidence="3">Proline-rich protein 4</fullName>
    </submittedName>
</protein>
<feature type="compositionally biased region" description="Pro residues" evidence="1">
    <location>
        <begin position="214"/>
        <end position="245"/>
    </location>
</feature>
<feature type="compositionally biased region" description="Pro residues" evidence="1">
    <location>
        <begin position="270"/>
        <end position="302"/>
    </location>
</feature>
<proteinExistence type="predicted"/>
<evidence type="ECO:0000256" key="1">
    <source>
        <dbReference type="SAM" id="MobiDB-lite"/>
    </source>
</evidence>
<dbReference type="PANTHER" id="PTHR33935:SF22">
    <property type="entry name" value="OS10G0149400 PROTEIN"/>
    <property type="match status" value="1"/>
</dbReference>
<dbReference type="PRINTS" id="PR01217">
    <property type="entry name" value="PRICHEXTENSN"/>
</dbReference>
<dbReference type="EMBL" id="BMAC01000116">
    <property type="protein sequence ID" value="GFP85946.1"/>
    <property type="molecule type" value="Genomic_DNA"/>
</dbReference>
<accession>A0A830BGC1</accession>
<dbReference type="OrthoDB" id="692967at2759"/>
<dbReference type="Pfam" id="PF01190">
    <property type="entry name" value="Pollen_Ole_e_1"/>
    <property type="match status" value="1"/>
</dbReference>
<feature type="signal peptide" evidence="2">
    <location>
        <begin position="1"/>
        <end position="28"/>
    </location>
</feature>
<feature type="region of interest" description="Disordered" evidence="1">
    <location>
        <begin position="214"/>
        <end position="302"/>
    </location>
</feature>
<organism evidence="3 4">
    <name type="scientific">Phtheirospermum japonicum</name>
    <dbReference type="NCBI Taxonomy" id="374723"/>
    <lineage>
        <taxon>Eukaryota</taxon>
        <taxon>Viridiplantae</taxon>
        <taxon>Streptophyta</taxon>
        <taxon>Embryophyta</taxon>
        <taxon>Tracheophyta</taxon>
        <taxon>Spermatophyta</taxon>
        <taxon>Magnoliopsida</taxon>
        <taxon>eudicotyledons</taxon>
        <taxon>Gunneridae</taxon>
        <taxon>Pentapetalae</taxon>
        <taxon>asterids</taxon>
        <taxon>lamiids</taxon>
        <taxon>Lamiales</taxon>
        <taxon>Orobanchaceae</taxon>
        <taxon>Orobanchaceae incertae sedis</taxon>
        <taxon>Phtheirospermum</taxon>
    </lineage>
</organism>